<dbReference type="SUPFAM" id="SSF49562">
    <property type="entry name" value="C2 domain (Calcium/lipid-binding domain, CaLB)"/>
    <property type="match status" value="1"/>
</dbReference>
<proteinExistence type="predicted"/>
<gene>
    <name evidence="6" type="ORF">KUDE01_015214</name>
</gene>
<dbReference type="AlphaFoldDB" id="A0AAD9BXZ9"/>
<evidence type="ECO:0000313" key="7">
    <source>
        <dbReference type="Proteomes" id="UP001228049"/>
    </source>
</evidence>
<feature type="non-terminal residue" evidence="6">
    <location>
        <position position="1"/>
    </location>
</feature>
<dbReference type="GO" id="GO:0031410">
    <property type="term" value="C:cytoplasmic vesicle"/>
    <property type="evidence" value="ECO:0007669"/>
    <property type="project" value="TreeGrafter"/>
</dbReference>
<keyword evidence="2" id="KW-0812">Transmembrane</keyword>
<dbReference type="EMBL" id="JASDAP010000016">
    <property type="protein sequence ID" value="KAK1890543.1"/>
    <property type="molecule type" value="Genomic_DNA"/>
</dbReference>
<evidence type="ECO:0000256" key="4">
    <source>
        <dbReference type="ARBA" id="ARBA00022989"/>
    </source>
</evidence>
<organism evidence="6 7">
    <name type="scientific">Dissostichus eleginoides</name>
    <name type="common">Patagonian toothfish</name>
    <name type="synonym">Dissostichus amissus</name>
    <dbReference type="NCBI Taxonomy" id="100907"/>
    <lineage>
        <taxon>Eukaryota</taxon>
        <taxon>Metazoa</taxon>
        <taxon>Chordata</taxon>
        <taxon>Craniata</taxon>
        <taxon>Vertebrata</taxon>
        <taxon>Euteleostomi</taxon>
        <taxon>Actinopterygii</taxon>
        <taxon>Neopterygii</taxon>
        <taxon>Teleostei</taxon>
        <taxon>Neoteleostei</taxon>
        <taxon>Acanthomorphata</taxon>
        <taxon>Eupercaria</taxon>
        <taxon>Perciformes</taxon>
        <taxon>Notothenioidei</taxon>
        <taxon>Nototheniidae</taxon>
        <taxon>Dissostichus</taxon>
    </lineage>
</organism>
<dbReference type="GO" id="GO:0001778">
    <property type="term" value="P:plasma membrane repair"/>
    <property type="evidence" value="ECO:0007669"/>
    <property type="project" value="TreeGrafter"/>
</dbReference>
<evidence type="ECO:0000313" key="6">
    <source>
        <dbReference type="EMBL" id="KAK1890543.1"/>
    </source>
</evidence>
<protein>
    <submittedName>
        <fullName evidence="6">Dysferlin</fullName>
    </submittedName>
</protein>
<dbReference type="GO" id="GO:0030315">
    <property type="term" value="C:T-tubule"/>
    <property type="evidence" value="ECO:0007669"/>
    <property type="project" value="TreeGrafter"/>
</dbReference>
<dbReference type="InterPro" id="IPR035892">
    <property type="entry name" value="C2_domain_sf"/>
</dbReference>
<evidence type="ECO:0000256" key="5">
    <source>
        <dbReference type="ARBA" id="ARBA00023136"/>
    </source>
</evidence>
<dbReference type="Proteomes" id="UP001228049">
    <property type="component" value="Unassembled WGS sequence"/>
</dbReference>
<dbReference type="GO" id="GO:0006906">
    <property type="term" value="P:vesicle fusion"/>
    <property type="evidence" value="ECO:0007669"/>
    <property type="project" value="TreeGrafter"/>
</dbReference>
<dbReference type="PANTHER" id="PTHR12546:SF44">
    <property type="entry name" value="DYSFERLIN"/>
    <property type="match status" value="1"/>
</dbReference>
<keyword evidence="5" id="KW-0472">Membrane</keyword>
<comment type="caution">
    <text evidence="6">The sequence shown here is derived from an EMBL/GenBank/DDBJ whole genome shotgun (WGS) entry which is preliminary data.</text>
</comment>
<dbReference type="PANTHER" id="PTHR12546">
    <property type="entry name" value="FER-1-LIKE"/>
    <property type="match status" value="1"/>
</dbReference>
<sequence length="273" mass="30556">MGRCVCPPSLSSCPRLTWFPITRGEKSAGELLAAFQLIRREKPAVHHIPGVEGEFMTSTHVLDELMFPGFLSEHLQQAEDESDLPHPPHQREANVFVVPQGIKPVLQRTAIESFQLASISSPSLQVECGGVSVQSCVIRSMKKKPNFDLNTLILDVRLPCEELYMPPIVIKVIDNRQFGRKPVVGQCTIRSLEDYRCQTPQFSGDVFIDIDDQEPLVPEQLADGSSSAIINLSASSESLHAEEFMDWWSKFYASTGEKNKYGTYLEKGFDTLK</sequence>
<dbReference type="GO" id="GO:0002281">
    <property type="term" value="P:macrophage activation involved in immune response"/>
    <property type="evidence" value="ECO:0007669"/>
    <property type="project" value="TreeGrafter"/>
</dbReference>
<evidence type="ECO:0000256" key="3">
    <source>
        <dbReference type="ARBA" id="ARBA00022737"/>
    </source>
</evidence>
<comment type="subcellular location">
    <subcellularLocation>
        <location evidence="1">Membrane</location>
    </subcellularLocation>
</comment>
<evidence type="ECO:0000256" key="1">
    <source>
        <dbReference type="ARBA" id="ARBA00004370"/>
    </source>
</evidence>
<dbReference type="GO" id="GO:0033292">
    <property type="term" value="P:T-tubule organization"/>
    <property type="evidence" value="ECO:0007669"/>
    <property type="project" value="TreeGrafter"/>
</dbReference>
<keyword evidence="3" id="KW-0677">Repeat</keyword>
<dbReference type="GO" id="GO:0050765">
    <property type="term" value="P:negative regulation of phagocytosis"/>
    <property type="evidence" value="ECO:0007669"/>
    <property type="project" value="TreeGrafter"/>
</dbReference>
<keyword evidence="7" id="KW-1185">Reference proteome</keyword>
<evidence type="ECO:0000256" key="2">
    <source>
        <dbReference type="ARBA" id="ARBA00022692"/>
    </source>
</evidence>
<keyword evidence="4" id="KW-1133">Transmembrane helix</keyword>
<accession>A0AAD9BXZ9</accession>
<dbReference type="GO" id="GO:0002280">
    <property type="term" value="P:monocyte activation involved in immune response"/>
    <property type="evidence" value="ECO:0007669"/>
    <property type="project" value="TreeGrafter"/>
</dbReference>
<name>A0AAD9BXZ9_DISEL</name>
<reference evidence="6" key="1">
    <citation type="submission" date="2023-04" db="EMBL/GenBank/DDBJ databases">
        <title>Chromosome-level genome of Chaenocephalus aceratus.</title>
        <authorList>
            <person name="Park H."/>
        </authorList>
    </citation>
    <scope>NUCLEOTIDE SEQUENCE</scope>
    <source>
        <strain evidence="6">DE</strain>
        <tissue evidence="6">Muscle</tissue>
    </source>
</reference>
<dbReference type="InterPro" id="IPR037721">
    <property type="entry name" value="Ferlin"/>
</dbReference>